<evidence type="ECO:0000256" key="1">
    <source>
        <dbReference type="ARBA" id="ARBA00022630"/>
    </source>
</evidence>
<protein>
    <recommendedName>
        <fullName evidence="3">NADPH-dependent FMN reductase-like domain-containing protein</fullName>
    </recommendedName>
</protein>
<dbReference type="EMBL" id="VSSQ01017339">
    <property type="protein sequence ID" value="MPM59533.1"/>
    <property type="molecule type" value="Genomic_DNA"/>
</dbReference>
<dbReference type="InterPro" id="IPR051796">
    <property type="entry name" value="ISF_SsuE-like"/>
</dbReference>
<dbReference type="Gene3D" id="3.40.50.360">
    <property type="match status" value="1"/>
</dbReference>
<comment type="caution">
    <text evidence="4">The sequence shown here is derived from an EMBL/GenBank/DDBJ whole genome shotgun (WGS) entry which is preliminary data.</text>
</comment>
<evidence type="ECO:0000256" key="2">
    <source>
        <dbReference type="ARBA" id="ARBA00022643"/>
    </source>
</evidence>
<dbReference type="AlphaFoldDB" id="A0A645B8R6"/>
<dbReference type="InterPro" id="IPR029039">
    <property type="entry name" value="Flavoprotein-like_sf"/>
</dbReference>
<accession>A0A645B8R6</accession>
<dbReference type="Pfam" id="PF03358">
    <property type="entry name" value="FMN_red"/>
    <property type="match status" value="1"/>
</dbReference>
<keyword evidence="2" id="KW-0288">FMN</keyword>
<organism evidence="4">
    <name type="scientific">bioreactor metagenome</name>
    <dbReference type="NCBI Taxonomy" id="1076179"/>
    <lineage>
        <taxon>unclassified sequences</taxon>
        <taxon>metagenomes</taxon>
        <taxon>ecological metagenomes</taxon>
    </lineage>
</organism>
<dbReference type="SUPFAM" id="SSF52218">
    <property type="entry name" value="Flavoproteins"/>
    <property type="match status" value="1"/>
</dbReference>
<evidence type="ECO:0000313" key="4">
    <source>
        <dbReference type="EMBL" id="MPM59533.1"/>
    </source>
</evidence>
<sequence length="209" mass="22133">MSVKLLGVCGSYRRASTHAALACALEEAGRQPGVETTLIELRGRNIHGCIGCNRCINEGINACLAFPEDDMKPVFDLFLTCNAFLIATPIYSMGVTPVLSAFFSRFRPNFLLSRENPDMNLLKVGGAIAVGGARNGGQESAINAIHGFYHTKGITVVNGGLGAYSGGAVWSQDKGREGALADEVGMRHVRALGRRVAKAALAMHAGRAE</sequence>
<evidence type="ECO:0000259" key="3">
    <source>
        <dbReference type="Pfam" id="PF03358"/>
    </source>
</evidence>
<gene>
    <name evidence="4" type="ORF">SDC9_106377</name>
</gene>
<name>A0A645B8R6_9ZZZZ</name>
<dbReference type="PANTHER" id="PTHR43278:SF3">
    <property type="entry name" value="IRON-SULFUR FLAVOPROTEIN MJ0731"/>
    <property type="match status" value="1"/>
</dbReference>
<dbReference type="GO" id="GO:0016491">
    <property type="term" value="F:oxidoreductase activity"/>
    <property type="evidence" value="ECO:0007669"/>
    <property type="project" value="InterPro"/>
</dbReference>
<proteinExistence type="predicted"/>
<dbReference type="PANTHER" id="PTHR43278">
    <property type="entry name" value="NAD(P)H-DEPENDENT FMN-CONTAINING OXIDOREDUCTASE YWQN-RELATED"/>
    <property type="match status" value="1"/>
</dbReference>
<reference evidence="4" key="1">
    <citation type="submission" date="2019-08" db="EMBL/GenBank/DDBJ databases">
        <authorList>
            <person name="Kucharzyk K."/>
            <person name="Murdoch R.W."/>
            <person name="Higgins S."/>
            <person name="Loffler F."/>
        </authorList>
    </citation>
    <scope>NUCLEOTIDE SEQUENCE</scope>
</reference>
<keyword evidence="1" id="KW-0285">Flavoprotein</keyword>
<dbReference type="InterPro" id="IPR005025">
    <property type="entry name" value="FMN_Rdtase-like_dom"/>
</dbReference>
<feature type="domain" description="NADPH-dependent FMN reductase-like" evidence="3">
    <location>
        <begin position="4"/>
        <end position="158"/>
    </location>
</feature>